<sequence>MTVNHLKRIAQFLADYSARLIGSGVHTSRTVRNTKRIGTALGCETHLNLSMKTMTLTVRDEETGDIITEVIDIPTLPIKFVLNSDLSALSWEIHDRKLSINEAEKRYQEVLAHSNRQPFWQAWLLISMSNACFCALFGGDLFACLLVALDTAAGFYLRKFLIGRGLNHYVAITLAAAISIAIPALGIYLGCPTETGPTALATSVLYLIPGVPLINGIIDIVEGHTLSGTSRLIHGALIILSIASGMAITLLVATGSIAKI</sequence>
<feature type="transmembrane region" description="Helical" evidence="7">
    <location>
        <begin position="122"/>
        <end position="149"/>
    </location>
</feature>
<dbReference type="Proteomes" id="UP000004295">
    <property type="component" value="Unassembled WGS sequence"/>
</dbReference>
<feature type="domain" description="Threonine/serine exporter-like N-terminal" evidence="8">
    <location>
        <begin position="14"/>
        <end position="250"/>
    </location>
</feature>
<keyword evidence="5 7" id="KW-0472">Membrane</keyword>
<evidence type="ECO:0000256" key="7">
    <source>
        <dbReference type="SAM" id="Phobius"/>
    </source>
</evidence>
<gene>
    <name evidence="9" type="ORF">POREN0001_0966</name>
</gene>
<evidence type="ECO:0000256" key="4">
    <source>
        <dbReference type="ARBA" id="ARBA00022989"/>
    </source>
</evidence>
<evidence type="ECO:0000313" key="10">
    <source>
        <dbReference type="Proteomes" id="UP000004295"/>
    </source>
</evidence>
<dbReference type="STRING" id="553175.POREN0001_0966"/>
<dbReference type="GO" id="GO:0005886">
    <property type="term" value="C:plasma membrane"/>
    <property type="evidence" value="ECO:0007669"/>
    <property type="project" value="UniProtKB-SubCell"/>
</dbReference>
<dbReference type="eggNOG" id="COG2966">
    <property type="taxonomic scope" value="Bacteria"/>
</dbReference>
<keyword evidence="3 7" id="KW-0812">Transmembrane</keyword>
<dbReference type="Pfam" id="PF06738">
    <property type="entry name" value="ThrE"/>
    <property type="match status" value="1"/>
</dbReference>
<dbReference type="InterPro" id="IPR050539">
    <property type="entry name" value="ThrE_Dicarb/AminoAcid_Exp"/>
</dbReference>
<dbReference type="AlphaFoldDB" id="C3JA43"/>
<protein>
    <recommendedName>
        <fullName evidence="8">Threonine/serine exporter-like N-terminal domain-containing protein</fullName>
    </recommendedName>
</protein>
<evidence type="ECO:0000256" key="2">
    <source>
        <dbReference type="ARBA" id="ARBA00022475"/>
    </source>
</evidence>
<dbReference type="PANTHER" id="PTHR34390:SF2">
    <property type="entry name" value="SUCCINATE TRANSPORTER SUBUNIT YJJP-RELATED"/>
    <property type="match status" value="1"/>
</dbReference>
<dbReference type="RefSeq" id="WP_004333257.1">
    <property type="nucleotide sequence ID" value="NZ_ACNN01000016.1"/>
</dbReference>
<dbReference type="GO" id="GO:0022857">
    <property type="term" value="F:transmembrane transporter activity"/>
    <property type="evidence" value="ECO:0007669"/>
    <property type="project" value="InterPro"/>
</dbReference>
<feature type="transmembrane region" description="Helical" evidence="7">
    <location>
        <begin position="203"/>
        <end position="221"/>
    </location>
</feature>
<evidence type="ECO:0000256" key="6">
    <source>
        <dbReference type="ARBA" id="ARBA00034125"/>
    </source>
</evidence>
<evidence type="ECO:0000313" key="9">
    <source>
        <dbReference type="EMBL" id="EEN82992.1"/>
    </source>
</evidence>
<feature type="transmembrane region" description="Helical" evidence="7">
    <location>
        <begin position="233"/>
        <end position="258"/>
    </location>
</feature>
<accession>C3JA43</accession>
<comment type="caution">
    <text evidence="9">The sequence shown here is derived from an EMBL/GenBank/DDBJ whole genome shotgun (WGS) entry which is preliminary data.</text>
</comment>
<evidence type="ECO:0000256" key="3">
    <source>
        <dbReference type="ARBA" id="ARBA00022692"/>
    </source>
</evidence>
<dbReference type="GO" id="GO:0015744">
    <property type="term" value="P:succinate transport"/>
    <property type="evidence" value="ECO:0007669"/>
    <property type="project" value="TreeGrafter"/>
</dbReference>
<evidence type="ECO:0000256" key="5">
    <source>
        <dbReference type="ARBA" id="ARBA00023136"/>
    </source>
</evidence>
<comment type="similarity">
    <text evidence="6">Belongs to the ThrE exporter (TC 2.A.79) family.</text>
</comment>
<comment type="subcellular location">
    <subcellularLocation>
        <location evidence="1">Cell membrane</location>
        <topology evidence="1">Multi-pass membrane protein</topology>
    </subcellularLocation>
</comment>
<evidence type="ECO:0000259" key="8">
    <source>
        <dbReference type="Pfam" id="PF06738"/>
    </source>
</evidence>
<reference evidence="9 10" key="1">
    <citation type="submission" date="2009-04" db="EMBL/GenBank/DDBJ databases">
        <authorList>
            <person name="Sebastian Y."/>
            <person name="Madupu R."/>
            <person name="Durkin A.S."/>
            <person name="Torralba M."/>
            <person name="Methe B."/>
            <person name="Sutton G.G."/>
            <person name="Strausberg R.L."/>
            <person name="Nelson K.E."/>
        </authorList>
    </citation>
    <scope>NUCLEOTIDE SEQUENCE [LARGE SCALE GENOMIC DNA]</scope>
    <source>
        <strain evidence="10">ATCC 35406 / BCRC 14492 / JCM 8526 / NCTC 13058 / HG 370</strain>
    </source>
</reference>
<dbReference type="EMBL" id="ACNN01000016">
    <property type="protein sequence ID" value="EEN82992.1"/>
    <property type="molecule type" value="Genomic_DNA"/>
</dbReference>
<dbReference type="GeneID" id="93364790"/>
<name>C3JA43_POREA</name>
<evidence type="ECO:0000256" key="1">
    <source>
        <dbReference type="ARBA" id="ARBA00004651"/>
    </source>
</evidence>
<keyword evidence="4 7" id="KW-1133">Transmembrane helix</keyword>
<keyword evidence="2" id="KW-1003">Cell membrane</keyword>
<keyword evidence="10" id="KW-1185">Reference proteome</keyword>
<dbReference type="PANTHER" id="PTHR34390">
    <property type="entry name" value="UPF0442 PROTEIN YJJB-RELATED"/>
    <property type="match status" value="1"/>
</dbReference>
<dbReference type="InterPro" id="IPR010619">
    <property type="entry name" value="ThrE-like_N"/>
</dbReference>
<organism evidence="9 10">
    <name type="scientific">Porphyromonas endodontalis (strain ATCC 35406 / DSM 24491 / JCM 8526 / CCUG 16442 / BCRC 14492 / NCTC 13058 / HG 370)</name>
    <name type="common">Bacteroides endodontalis</name>
    <dbReference type="NCBI Taxonomy" id="553175"/>
    <lineage>
        <taxon>Bacteria</taxon>
        <taxon>Pseudomonadati</taxon>
        <taxon>Bacteroidota</taxon>
        <taxon>Bacteroidia</taxon>
        <taxon>Bacteroidales</taxon>
        <taxon>Porphyromonadaceae</taxon>
        <taxon>Porphyromonas</taxon>
    </lineage>
</organism>
<proteinExistence type="inferred from homology"/>
<feature type="transmembrane region" description="Helical" evidence="7">
    <location>
        <begin position="169"/>
        <end position="191"/>
    </location>
</feature>